<dbReference type="PANTHER" id="PTHR38043:SF1">
    <property type="entry name" value="PROTEIN HEMX"/>
    <property type="match status" value="1"/>
</dbReference>
<keyword evidence="1" id="KW-0175">Coiled coil</keyword>
<proteinExistence type="predicted"/>
<dbReference type="EC" id="2.1.1.107" evidence="4"/>
<dbReference type="Pfam" id="PF04375">
    <property type="entry name" value="HemX"/>
    <property type="match status" value="1"/>
</dbReference>
<name>A0ABV3TFJ4_9GAMM</name>
<keyword evidence="5" id="KW-1185">Reference proteome</keyword>
<dbReference type="Proteomes" id="UP001556709">
    <property type="component" value="Unassembled WGS sequence"/>
</dbReference>
<dbReference type="RefSeq" id="WP_367959134.1">
    <property type="nucleotide sequence ID" value="NZ_JBAKFK010000003.1"/>
</dbReference>
<reference evidence="4 5" key="1">
    <citation type="submission" date="2024-02" db="EMBL/GenBank/DDBJ databases">
        <title>New especies of Spiribacter isolated from saline water.</title>
        <authorList>
            <person name="Leon M.J."/>
            <person name="De La Haba R."/>
            <person name="Sanchez-Porro C."/>
            <person name="Ventosa A."/>
        </authorList>
    </citation>
    <scope>NUCLEOTIDE SEQUENCE [LARGE SCALE GENOMIC DNA]</scope>
    <source>
        <strain evidence="5">ag22IC6-390</strain>
    </source>
</reference>
<evidence type="ECO:0000256" key="1">
    <source>
        <dbReference type="SAM" id="Coils"/>
    </source>
</evidence>
<feature type="transmembrane region" description="Helical" evidence="3">
    <location>
        <begin position="58"/>
        <end position="79"/>
    </location>
</feature>
<evidence type="ECO:0000256" key="2">
    <source>
        <dbReference type="SAM" id="MobiDB-lite"/>
    </source>
</evidence>
<accession>A0ABV3TFJ4</accession>
<dbReference type="PANTHER" id="PTHR38043">
    <property type="entry name" value="PROTEIN HEMX"/>
    <property type="match status" value="1"/>
</dbReference>
<feature type="region of interest" description="Disordered" evidence="2">
    <location>
        <begin position="1"/>
        <end position="52"/>
    </location>
</feature>
<keyword evidence="4" id="KW-0808">Transferase</keyword>
<keyword evidence="3" id="KW-0812">Transmembrane</keyword>
<protein>
    <submittedName>
        <fullName evidence="4">Uroporphyrinogen-III C-methyltransferase</fullName>
        <ecNumber evidence="4">2.1.1.107</ecNumber>
    </submittedName>
</protein>
<dbReference type="EMBL" id="JBAKFM010000003">
    <property type="protein sequence ID" value="MEX0469539.1"/>
    <property type="molecule type" value="Genomic_DNA"/>
</dbReference>
<keyword evidence="3" id="KW-0472">Membrane</keyword>
<evidence type="ECO:0000256" key="3">
    <source>
        <dbReference type="SAM" id="Phobius"/>
    </source>
</evidence>
<comment type="caution">
    <text evidence="4">The sequence shown here is derived from an EMBL/GenBank/DDBJ whole genome shotgun (WGS) entry which is preliminary data.</text>
</comment>
<sequence>MTEEKDQPEAKPADQPPVEATAETGSTDEATDTGDAGQGSRTGDGDETASAPARRRGWGLAVLWVALVATAAGVGYLYWQVQSLQAQTAAMVSQSALERLADRHDTALGELSGRVSNLNEQLESRLQSLARIENRLADGQSERETLIDRVDQLYRRAQSDADDWRLAEAAYLAQLAIQRLELMDDVGGALEALERADQRLAGLGGAGVDRRESIAAAVDRLLDVERPQRRRINTALDELAGQLERLPLAASALTRVEAKDTGPSEDGGVSEGWQGRLERAWQRLRQGLGELVVVSRDRDVQPLPDANARFLLEQNLLLQIESARVSALRGETAAYQSAIERLDAWVATYFDPGAEAVIAARETLATLAERRVAIDPPAIRPLLAPVLDDGVSQ</sequence>
<dbReference type="GO" id="GO:0004851">
    <property type="term" value="F:uroporphyrin-III C-methyltransferase activity"/>
    <property type="evidence" value="ECO:0007669"/>
    <property type="project" value="UniProtKB-EC"/>
</dbReference>
<keyword evidence="3" id="KW-1133">Transmembrane helix</keyword>
<evidence type="ECO:0000313" key="4">
    <source>
        <dbReference type="EMBL" id="MEX0469539.1"/>
    </source>
</evidence>
<dbReference type="InterPro" id="IPR007470">
    <property type="entry name" value="HemX"/>
</dbReference>
<feature type="compositionally biased region" description="Basic and acidic residues" evidence="2">
    <location>
        <begin position="1"/>
        <end position="12"/>
    </location>
</feature>
<gene>
    <name evidence="4" type="ORF">V6X73_07355</name>
</gene>
<keyword evidence="4" id="KW-0489">Methyltransferase</keyword>
<feature type="coiled-coil region" evidence="1">
    <location>
        <begin position="115"/>
        <end position="149"/>
    </location>
</feature>
<organism evidence="4 5">
    <name type="scientific">Spiribacter pallidus</name>
    <dbReference type="NCBI Taxonomy" id="1987936"/>
    <lineage>
        <taxon>Bacteria</taxon>
        <taxon>Pseudomonadati</taxon>
        <taxon>Pseudomonadota</taxon>
        <taxon>Gammaproteobacteria</taxon>
        <taxon>Chromatiales</taxon>
        <taxon>Ectothiorhodospiraceae</taxon>
        <taxon>Spiribacter</taxon>
    </lineage>
</organism>
<evidence type="ECO:0000313" key="5">
    <source>
        <dbReference type="Proteomes" id="UP001556709"/>
    </source>
</evidence>
<dbReference type="GO" id="GO:0032259">
    <property type="term" value="P:methylation"/>
    <property type="evidence" value="ECO:0007669"/>
    <property type="project" value="UniProtKB-KW"/>
</dbReference>